<sequence length="99" mass="10491">MPAYSLARDSWLAVKISVNPALARAVGTRRARVLLVRFVGGSVRPVGGDFAAEFDRVVLGVRRVGLGRRVLAVSVGRLGGVLGGFVPVPCLLYTSLMAR</sequence>
<organism evidence="1 2">
    <name type="scientific">Natrinema pallidum DSM 3751</name>
    <dbReference type="NCBI Taxonomy" id="1227495"/>
    <lineage>
        <taxon>Archaea</taxon>
        <taxon>Methanobacteriati</taxon>
        <taxon>Methanobacteriota</taxon>
        <taxon>Stenosarchaea group</taxon>
        <taxon>Halobacteria</taxon>
        <taxon>Halobacteriales</taxon>
        <taxon>Natrialbaceae</taxon>
        <taxon>Natrinema</taxon>
    </lineage>
</organism>
<dbReference type="EMBL" id="AOII01000036">
    <property type="protein sequence ID" value="ELY80166.1"/>
    <property type="molecule type" value="Genomic_DNA"/>
</dbReference>
<evidence type="ECO:0000313" key="1">
    <source>
        <dbReference type="EMBL" id="ELY80166.1"/>
    </source>
</evidence>
<dbReference type="AlphaFoldDB" id="L9Z2N6"/>
<dbReference type="RefSeq" id="WP_006184629.1">
    <property type="nucleotide sequence ID" value="NZ_AOII01000036.1"/>
</dbReference>
<gene>
    <name evidence="1" type="ORF">C487_05294</name>
</gene>
<dbReference type="Proteomes" id="UP000011618">
    <property type="component" value="Unassembled WGS sequence"/>
</dbReference>
<comment type="caution">
    <text evidence="1">The sequence shown here is derived from an EMBL/GenBank/DDBJ whole genome shotgun (WGS) entry which is preliminary data.</text>
</comment>
<reference evidence="1 2" key="1">
    <citation type="journal article" date="2014" name="PLoS Genet.">
        <title>Phylogenetically driven sequencing of extremely halophilic archaea reveals strategies for static and dynamic osmo-response.</title>
        <authorList>
            <person name="Becker E.A."/>
            <person name="Seitzer P.M."/>
            <person name="Tritt A."/>
            <person name="Larsen D."/>
            <person name="Krusor M."/>
            <person name="Yao A.I."/>
            <person name="Wu D."/>
            <person name="Madern D."/>
            <person name="Eisen J.A."/>
            <person name="Darling A.E."/>
            <person name="Facciotti M.T."/>
        </authorList>
    </citation>
    <scope>NUCLEOTIDE SEQUENCE [LARGE SCALE GENOMIC DNA]</scope>
    <source>
        <strain evidence="1 2">DSM 3751</strain>
    </source>
</reference>
<name>L9Z2N6_9EURY</name>
<protein>
    <submittedName>
        <fullName evidence="1">Uncharacterized protein</fullName>
    </submittedName>
</protein>
<proteinExistence type="predicted"/>
<evidence type="ECO:0000313" key="2">
    <source>
        <dbReference type="Proteomes" id="UP000011618"/>
    </source>
</evidence>
<accession>L9Z2N6</accession>
<feature type="non-terminal residue" evidence="1">
    <location>
        <position position="99"/>
    </location>
</feature>